<dbReference type="VEuPathDB" id="VectorBase:PPAI007953"/>
<accession>A0A1B0DIG8</accession>
<protein>
    <submittedName>
        <fullName evidence="1">Uncharacterized protein</fullName>
    </submittedName>
</protein>
<dbReference type="AlphaFoldDB" id="A0A1B0DIG8"/>
<dbReference type="Proteomes" id="UP000092462">
    <property type="component" value="Unassembled WGS sequence"/>
</dbReference>
<evidence type="ECO:0000313" key="1">
    <source>
        <dbReference type="EnsemblMetazoa" id="PPAI007953-PA"/>
    </source>
</evidence>
<dbReference type="SUPFAM" id="SSF50129">
    <property type="entry name" value="GroES-like"/>
    <property type="match status" value="1"/>
</dbReference>
<evidence type="ECO:0000313" key="2">
    <source>
        <dbReference type="Proteomes" id="UP000092462"/>
    </source>
</evidence>
<sequence>MKARVFKYAKRYQGEAKTSDFQLVEEELKTLEDDEILCEAHFWSVEEEKKMDFFPLTLLEGERAEDGR</sequence>
<dbReference type="EnsemblMetazoa" id="PPAI007953-RA">
    <property type="protein sequence ID" value="PPAI007953-PA"/>
    <property type="gene ID" value="PPAI007953"/>
</dbReference>
<organism evidence="1 2">
    <name type="scientific">Phlebotomus papatasi</name>
    <name type="common">Sandfly</name>
    <dbReference type="NCBI Taxonomy" id="29031"/>
    <lineage>
        <taxon>Eukaryota</taxon>
        <taxon>Metazoa</taxon>
        <taxon>Ecdysozoa</taxon>
        <taxon>Arthropoda</taxon>
        <taxon>Hexapoda</taxon>
        <taxon>Insecta</taxon>
        <taxon>Pterygota</taxon>
        <taxon>Neoptera</taxon>
        <taxon>Endopterygota</taxon>
        <taxon>Diptera</taxon>
        <taxon>Nematocera</taxon>
        <taxon>Psychodoidea</taxon>
        <taxon>Psychodidae</taxon>
        <taxon>Phlebotomus</taxon>
        <taxon>Phlebotomus</taxon>
    </lineage>
</organism>
<dbReference type="EMBL" id="AJVK01062547">
    <property type="status" value="NOT_ANNOTATED_CDS"/>
    <property type="molecule type" value="Genomic_DNA"/>
</dbReference>
<name>A0A1B0DIG8_PHLPP</name>
<reference evidence="1" key="1">
    <citation type="submission" date="2022-08" db="UniProtKB">
        <authorList>
            <consortium name="EnsemblMetazoa"/>
        </authorList>
    </citation>
    <scope>IDENTIFICATION</scope>
    <source>
        <strain evidence="1">Israel</strain>
    </source>
</reference>
<keyword evidence="2" id="KW-1185">Reference proteome</keyword>
<dbReference type="Gene3D" id="3.90.180.10">
    <property type="entry name" value="Medium-chain alcohol dehydrogenases, catalytic domain"/>
    <property type="match status" value="1"/>
</dbReference>
<dbReference type="VEuPathDB" id="VectorBase:PPAPM1_005905"/>
<proteinExistence type="predicted"/>
<dbReference type="InterPro" id="IPR011032">
    <property type="entry name" value="GroES-like_sf"/>
</dbReference>